<protein>
    <submittedName>
        <fullName evidence="1">Uncharacterized protein</fullName>
    </submittedName>
</protein>
<gene>
    <name evidence="1" type="ORF">Goklo_029536</name>
</gene>
<proteinExistence type="predicted"/>
<reference evidence="1 2" key="1">
    <citation type="journal article" date="2019" name="Genome Biol. Evol.">
        <title>Insights into the evolution of the New World diploid cottons (Gossypium, subgenus Houzingenia) based on genome sequencing.</title>
        <authorList>
            <person name="Grover C.E."/>
            <person name="Arick M.A. 2nd"/>
            <person name="Thrash A."/>
            <person name="Conover J.L."/>
            <person name="Sanders W.S."/>
            <person name="Peterson D.G."/>
            <person name="Frelichowski J.E."/>
            <person name="Scheffler J.A."/>
            <person name="Scheffler B.E."/>
            <person name="Wendel J.F."/>
        </authorList>
    </citation>
    <scope>NUCLEOTIDE SEQUENCE [LARGE SCALE GENOMIC DNA]</scope>
    <source>
        <strain evidence="1">57</strain>
        <tissue evidence="1">Leaf</tissue>
    </source>
</reference>
<sequence length="40" mass="4392">MNTLHEDLVVRLGVENVGIIARMSEDTQSKEGDCQITSSD</sequence>
<dbReference type="OrthoDB" id="10396233at2759"/>
<evidence type="ECO:0000313" key="1">
    <source>
        <dbReference type="EMBL" id="MBA0670983.1"/>
    </source>
</evidence>
<comment type="caution">
    <text evidence="1">The sequence shown here is derived from an EMBL/GenBank/DDBJ whole genome shotgun (WGS) entry which is preliminary data.</text>
</comment>
<dbReference type="Proteomes" id="UP000593573">
    <property type="component" value="Unassembled WGS sequence"/>
</dbReference>
<keyword evidence="2" id="KW-1185">Reference proteome</keyword>
<dbReference type="AlphaFoldDB" id="A0A7J8W7U3"/>
<evidence type="ECO:0000313" key="2">
    <source>
        <dbReference type="Proteomes" id="UP000593573"/>
    </source>
</evidence>
<accession>A0A7J8W7U3</accession>
<organism evidence="1 2">
    <name type="scientific">Gossypium klotzschianum</name>
    <dbReference type="NCBI Taxonomy" id="34286"/>
    <lineage>
        <taxon>Eukaryota</taxon>
        <taxon>Viridiplantae</taxon>
        <taxon>Streptophyta</taxon>
        <taxon>Embryophyta</taxon>
        <taxon>Tracheophyta</taxon>
        <taxon>Spermatophyta</taxon>
        <taxon>Magnoliopsida</taxon>
        <taxon>eudicotyledons</taxon>
        <taxon>Gunneridae</taxon>
        <taxon>Pentapetalae</taxon>
        <taxon>rosids</taxon>
        <taxon>malvids</taxon>
        <taxon>Malvales</taxon>
        <taxon>Malvaceae</taxon>
        <taxon>Malvoideae</taxon>
        <taxon>Gossypium</taxon>
    </lineage>
</organism>
<dbReference type="EMBL" id="JABFAB010238939">
    <property type="protein sequence ID" value="MBA0670983.1"/>
    <property type="molecule type" value="Genomic_DNA"/>
</dbReference>
<name>A0A7J8W7U3_9ROSI</name>